<keyword evidence="3" id="KW-0716">Sensory transduction</keyword>
<dbReference type="Proteomes" id="UP000694925">
    <property type="component" value="Unplaced"/>
</dbReference>
<keyword evidence="6 10" id="KW-1133">Transmembrane helix</keyword>
<evidence type="ECO:0000256" key="6">
    <source>
        <dbReference type="ARBA" id="ARBA00022989"/>
    </source>
</evidence>
<comment type="subcellular location">
    <subcellularLocation>
        <location evidence="1">Cell membrane</location>
        <topology evidence="1">Multi-pass membrane protein</topology>
    </subcellularLocation>
</comment>
<dbReference type="AlphaFoldDB" id="A0AAJ7JF85"/>
<dbReference type="GO" id="GO:0004984">
    <property type="term" value="F:olfactory receptor activity"/>
    <property type="evidence" value="ECO:0007669"/>
    <property type="project" value="InterPro"/>
</dbReference>
<keyword evidence="9" id="KW-0807">Transducer</keyword>
<feature type="transmembrane region" description="Helical" evidence="10">
    <location>
        <begin position="265"/>
        <end position="283"/>
    </location>
</feature>
<evidence type="ECO:0000256" key="7">
    <source>
        <dbReference type="ARBA" id="ARBA00023136"/>
    </source>
</evidence>
<feature type="transmembrane region" description="Helical" evidence="10">
    <location>
        <begin position="506"/>
        <end position="524"/>
    </location>
</feature>
<keyword evidence="7 10" id="KW-0472">Membrane</keyword>
<evidence type="ECO:0000256" key="5">
    <source>
        <dbReference type="ARBA" id="ARBA00022725"/>
    </source>
</evidence>
<evidence type="ECO:0000256" key="3">
    <source>
        <dbReference type="ARBA" id="ARBA00022606"/>
    </source>
</evidence>
<dbReference type="GO" id="GO:0007165">
    <property type="term" value="P:signal transduction"/>
    <property type="evidence" value="ECO:0007669"/>
    <property type="project" value="UniProtKB-KW"/>
</dbReference>
<keyword evidence="2" id="KW-1003">Cell membrane</keyword>
<dbReference type="RefSeq" id="XP_017891472.2">
    <property type="nucleotide sequence ID" value="XM_018035983.2"/>
</dbReference>
<keyword evidence="5" id="KW-0552">Olfaction</keyword>
<dbReference type="GO" id="GO:0005886">
    <property type="term" value="C:plasma membrane"/>
    <property type="evidence" value="ECO:0007669"/>
    <property type="project" value="UniProtKB-SubCell"/>
</dbReference>
<organism evidence="11 12">
    <name type="scientific">Ceratina calcarata</name>
    <dbReference type="NCBI Taxonomy" id="156304"/>
    <lineage>
        <taxon>Eukaryota</taxon>
        <taxon>Metazoa</taxon>
        <taxon>Ecdysozoa</taxon>
        <taxon>Arthropoda</taxon>
        <taxon>Hexapoda</taxon>
        <taxon>Insecta</taxon>
        <taxon>Pterygota</taxon>
        <taxon>Neoptera</taxon>
        <taxon>Endopterygota</taxon>
        <taxon>Hymenoptera</taxon>
        <taxon>Apocrita</taxon>
        <taxon>Aculeata</taxon>
        <taxon>Apoidea</taxon>
        <taxon>Anthophila</taxon>
        <taxon>Apidae</taxon>
        <taxon>Ceratina</taxon>
        <taxon>Zadontomerus</taxon>
    </lineage>
</organism>
<feature type="transmembrane region" description="Helical" evidence="10">
    <location>
        <begin position="70"/>
        <end position="89"/>
    </location>
</feature>
<dbReference type="GO" id="GO:0005549">
    <property type="term" value="F:odorant binding"/>
    <property type="evidence" value="ECO:0007669"/>
    <property type="project" value="InterPro"/>
</dbReference>
<evidence type="ECO:0000313" key="12">
    <source>
        <dbReference type="RefSeq" id="XP_017891472.2"/>
    </source>
</evidence>
<sequence>MEKSSNSEFKDMSIYWSVFFLKAAGMWLTSDDKEERHRRYVYALSAFALIYGIYVNTIDCYYSWGDLSHCIFLINNTLCILLGIYKITILTTQRMEFRKIVLYAQKNFWHSNYSGYEKEVFVQCQKFCKLWLVTVSFLTQASLAGYAITPIVLNIGKNESDRVLPFNMWLDLPLSLSPYYELVFIFQMLCVYQIGIVYICSDTFLCILNIHVIGQLRILQYKFLKLQSPTKTDLIDCVNEDYLKLKKCIRDHQALIKFCDMLEGVFSLPILGHMVVFSLLMCFDTYEILLADGPLVSQTIFVFHMVGSFLHIILFTSSCQGLIDESTNVSLAAYSSWWMDCPMNKVGIMLRRDILIILLRTRRPCCLTAGGYFPVSLETSTALMSSTMSYFTLMRESSAKEYICPHENITMLVLLGRSTISSISCVQDGPKNGFRYPIRSFQKVTKRKMTGVLKEVNHDVSSARKIEKNKSSSNKDYALSVTTFLLKIVGLWLAKDRKEQRTRDLTLLYTVIAILFGVVVQFRDFYFSWPNFSDCTYTACNILSLVLVLLKLSVIFVQRTKFFGLVKYTYKHFWHTNYDYNEMVLLQECRRISALCIAIIHFCAQGTVISYVLTPIMANIGKNETDRILPFNMWVDLPVAITPYYEILFVLQVLSLCHVVICYICFDSLLCLVNLHVATQFRILQYRFSNLGNTSNVYSGDDNNSWRVLEFVKKCRASFEACVQQHQSQIMYCKMLNSLFTMIVLGHVLVYTILLCLVGYQVFLADAPPTRRLIFVFHITGSLLMLLLFTFSCSGLIEESMNVGTAIYSGPWIDLPMNRIGTSLRKDLIMVIVRSGKPCCLTAAGFFPVSVETFTTVCNLFLY</sequence>
<evidence type="ECO:0000256" key="2">
    <source>
        <dbReference type="ARBA" id="ARBA00022475"/>
    </source>
</evidence>
<evidence type="ECO:0000256" key="4">
    <source>
        <dbReference type="ARBA" id="ARBA00022692"/>
    </source>
</evidence>
<reference evidence="12" key="1">
    <citation type="submission" date="2025-08" db="UniProtKB">
        <authorList>
            <consortium name="RefSeq"/>
        </authorList>
    </citation>
    <scope>IDENTIFICATION</scope>
    <source>
        <tissue evidence="12">Whole body</tissue>
    </source>
</reference>
<dbReference type="PANTHER" id="PTHR21137">
    <property type="entry name" value="ODORANT RECEPTOR"/>
    <property type="match status" value="1"/>
</dbReference>
<feature type="transmembrane region" description="Helical" evidence="10">
    <location>
        <begin position="41"/>
        <end position="64"/>
    </location>
</feature>
<gene>
    <name evidence="12" type="primary">LOC108631818</name>
</gene>
<feature type="transmembrane region" description="Helical" evidence="10">
    <location>
        <begin position="647"/>
        <end position="677"/>
    </location>
</feature>
<evidence type="ECO:0000256" key="1">
    <source>
        <dbReference type="ARBA" id="ARBA00004651"/>
    </source>
</evidence>
<feature type="transmembrane region" description="Helical" evidence="10">
    <location>
        <begin position="592"/>
        <end position="613"/>
    </location>
</feature>
<evidence type="ECO:0000313" key="11">
    <source>
        <dbReference type="Proteomes" id="UP000694925"/>
    </source>
</evidence>
<dbReference type="PANTHER" id="PTHR21137:SF35">
    <property type="entry name" value="ODORANT RECEPTOR 19A-RELATED"/>
    <property type="match status" value="1"/>
</dbReference>
<dbReference type="KEGG" id="ccal:108631818"/>
<accession>A0AAJ7JF85</accession>
<feature type="transmembrane region" description="Helical" evidence="10">
    <location>
        <begin position="130"/>
        <end position="156"/>
    </location>
</feature>
<feature type="transmembrane region" description="Helical" evidence="10">
    <location>
        <begin position="775"/>
        <end position="797"/>
    </location>
</feature>
<feature type="transmembrane region" description="Helical" evidence="10">
    <location>
        <begin position="295"/>
        <end position="315"/>
    </location>
</feature>
<feature type="transmembrane region" description="Helical" evidence="10">
    <location>
        <begin position="536"/>
        <end position="557"/>
    </location>
</feature>
<name>A0AAJ7JF85_9HYME</name>
<keyword evidence="4 10" id="KW-0812">Transmembrane</keyword>
<dbReference type="InterPro" id="IPR004117">
    <property type="entry name" value="7tm6_olfct_rcpt"/>
</dbReference>
<dbReference type="GeneID" id="108631818"/>
<keyword evidence="11" id="KW-1185">Reference proteome</keyword>
<evidence type="ECO:0000256" key="9">
    <source>
        <dbReference type="ARBA" id="ARBA00023224"/>
    </source>
</evidence>
<protein>
    <submittedName>
        <fullName evidence="12">Uncharacterized protein LOC108631818</fullName>
    </submittedName>
</protein>
<dbReference type="Pfam" id="PF02949">
    <property type="entry name" value="7tm_6"/>
    <property type="match status" value="2"/>
</dbReference>
<evidence type="ECO:0000256" key="8">
    <source>
        <dbReference type="ARBA" id="ARBA00023170"/>
    </source>
</evidence>
<keyword evidence="8" id="KW-0675">Receptor</keyword>
<proteinExistence type="predicted"/>
<feature type="transmembrane region" description="Helical" evidence="10">
    <location>
        <begin position="739"/>
        <end position="763"/>
    </location>
</feature>
<evidence type="ECO:0000256" key="10">
    <source>
        <dbReference type="SAM" id="Phobius"/>
    </source>
</evidence>